<comment type="caution">
    <text evidence="1">The sequence shown here is derived from an EMBL/GenBank/DDBJ whole genome shotgun (WGS) entry which is preliminary data.</text>
</comment>
<sequence>MTELTAYLEEYGAAALDRQWRLAERVGEAGWSFSLHQGRLTFTNGDVFTVQVLGTVSELSGTWRWAWANKASGIPAALLHAALELQAWGEARALTGWMRPQSDTNEFDPDAVALIASGVWGALGYYRAPYAGGALYLLLERGPELPTPELPAAHVVEVFTQLISLFDLNHRYALEGYARRMGWPMEQNGTALELQVGNQWLTGTFDSTGRLEGFQYADSRVVGGQLGSCG</sequence>
<dbReference type="Proteomes" id="UP000569951">
    <property type="component" value="Unassembled WGS sequence"/>
</dbReference>
<proteinExistence type="predicted"/>
<protein>
    <submittedName>
        <fullName evidence="1">Uncharacterized protein</fullName>
    </submittedName>
</protein>
<evidence type="ECO:0000313" key="2">
    <source>
        <dbReference type="Proteomes" id="UP000569951"/>
    </source>
</evidence>
<gene>
    <name evidence="1" type="ORF">HNR42_003206</name>
</gene>
<keyword evidence="2" id="KW-1185">Reference proteome</keyword>
<name>A0A841I5M6_9DEIO</name>
<dbReference type="EMBL" id="JACHHG010000015">
    <property type="protein sequence ID" value="MBB6099748.1"/>
    <property type="molecule type" value="Genomic_DNA"/>
</dbReference>
<organism evidence="1 2">
    <name type="scientific">Deinobacterium chartae</name>
    <dbReference type="NCBI Taxonomy" id="521158"/>
    <lineage>
        <taxon>Bacteria</taxon>
        <taxon>Thermotogati</taxon>
        <taxon>Deinococcota</taxon>
        <taxon>Deinococci</taxon>
        <taxon>Deinococcales</taxon>
        <taxon>Deinococcaceae</taxon>
        <taxon>Deinobacterium</taxon>
    </lineage>
</organism>
<evidence type="ECO:0000313" key="1">
    <source>
        <dbReference type="EMBL" id="MBB6099748.1"/>
    </source>
</evidence>
<accession>A0A841I5M6</accession>
<dbReference type="InterPro" id="IPR049249">
    <property type="entry name" value="DUF6882"/>
</dbReference>
<reference evidence="1 2" key="1">
    <citation type="submission" date="2020-08" db="EMBL/GenBank/DDBJ databases">
        <title>Genomic Encyclopedia of Type Strains, Phase IV (KMG-IV): sequencing the most valuable type-strain genomes for metagenomic binning, comparative biology and taxonomic classification.</title>
        <authorList>
            <person name="Goeker M."/>
        </authorList>
    </citation>
    <scope>NUCLEOTIDE SEQUENCE [LARGE SCALE GENOMIC DNA]</scope>
    <source>
        <strain evidence="1 2">DSM 21458</strain>
    </source>
</reference>
<dbReference type="AlphaFoldDB" id="A0A841I5M6"/>
<dbReference type="RefSeq" id="WP_183988492.1">
    <property type="nucleotide sequence ID" value="NZ_JACHHG010000015.1"/>
</dbReference>
<dbReference type="Pfam" id="PF21813">
    <property type="entry name" value="DUF6882"/>
    <property type="match status" value="1"/>
</dbReference>